<name>A0A0K9NWY5_ZOSMR</name>
<feature type="domain" description="PHD-type" evidence="13">
    <location>
        <begin position="92"/>
        <end position="143"/>
    </location>
</feature>
<evidence type="ECO:0000256" key="6">
    <source>
        <dbReference type="ARBA" id="ARBA00023117"/>
    </source>
</evidence>
<evidence type="ECO:0000256" key="10">
    <source>
        <dbReference type="PROSITE-ProRule" id="PRU00146"/>
    </source>
</evidence>
<dbReference type="Pfam" id="PF00628">
    <property type="entry name" value="PHD"/>
    <property type="match status" value="2"/>
</dbReference>
<evidence type="ECO:0000256" key="4">
    <source>
        <dbReference type="ARBA" id="ARBA00022771"/>
    </source>
</evidence>
<dbReference type="PANTHER" id="PTHR47162:SF10">
    <property type="entry name" value="METHYL-CPG-BINDING DOMAIN-CONTAINING PROTEIN 9 ISOFORM X1"/>
    <property type="match status" value="1"/>
</dbReference>
<feature type="region of interest" description="Disordered" evidence="11">
    <location>
        <begin position="1"/>
        <end position="54"/>
    </location>
</feature>
<feature type="domain" description="PHD-type" evidence="13">
    <location>
        <begin position="1235"/>
        <end position="1285"/>
    </location>
</feature>
<dbReference type="InterPro" id="IPR028942">
    <property type="entry name" value="WHIM1_dom"/>
</dbReference>
<keyword evidence="5" id="KW-0862">Zinc</keyword>
<organism evidence="14 15">
    <name type="scientific">Zostera marina</name>
    <name type="common">Eelgrass</name>
    <dbReference type="NCBI Taxonomy" id="29655"/>
    <lineage>
        <taxon>Eukaryota</taxon>
        <taxon>Viridiplantae</taxon>
        <taxon>Streptophyta</taxon>
        <taxon>Embryophyta</taxon>
        <taxon>Tracheophyta</taxon>
        <taxon>Spermatophyta</taxon>
        <taxon>Magnoliopsida</taxon>
        <taxon>Liliopsida</taxon>
        <taxon>Zosteraceae</taxon>
        <taxon>Zostera</taxon>
    </lineage>
</organism>
<dbReference type="InterPro" id="IPR003888">
    <property type="entry name" value="FYrich_N"/>
</dbReference>
<comment type="subcellular location">
    <subcellularLocation>
        <location evidence="1">Nucleus</location>
    </subcellularLocation>
</comment>
<proteinExistence type="predicted"/>
<dbReference type="GO" id="GO:0005634">
    <property type="term" value="C:nucleus"/>
    <property type="evidence" value="ECO:0007669"/>
    <property type="project" value="UniProtKB-SubCell"/>
</dbReference>
<evidence type="ECO:0000259" key="13">
    <source>
        <dbReference type="PROSITE" id="PS50016"/>
    </source>
</evidence>
<dbReference type="PROSITE" id="PS50016">
    <property type="entry name" value="ZF_PHD_2"/>
    <property type="match status" value="2"/>
</dbReference>
<dbReference type="PROSITE" id="PS50014">
    <property type="entry name" value="BROMODOMAIN_2"/>
    <property type="match status" value="1"/>
</dbReference>
<dbReference type="InterPro" id="IPR001965">
    <property type="entry name" value="Znf_PHD"/>
</dbReference>
<dbReference type="STRING" id="29655.A0A0K9NWY5"/>
<keyword evidence="7" id="KW-0238">DNA-binding</keyword>
<dbReference type="CDD" id="cd15519">
    <property type="entry name" value="PHD1_Lid2p_like"/>
    <property type="match status" value="1"/>
</dbReference>
<dbReference type="InterPro" id="IPR019787">
    <property type="entry name" value="Znf_PHD-finger"/>
</dbReference>
<dbReference type="EMBL" id="LFYR01001529">
    <property type="protein sequence ID" value="KMZ61153.1"/>
    <property type="molecule type" value="Genomic_DNA"/>
</dbReference>
<dbReference type="InterPro" id="IPR019786">
    <property type="entry name" value="Zinc_finger_PHD-type_CS"/>
</dbReference>
<dbReference type="InterPro" id="IPR003889">
    <property type="entry name" value="FYrich_C"/>
</dbReference>
<gene>
    <name evidence="14" type="ORF">ZOSMA_54G00850</name>
</gene>
<evidence type="ECO:0000313" key="14">
    <source>
        <dbReference type="EMBL" id="KMZ61153.1"/>
    </source>
</evidence>
<feature type="compositionally biased region" description="Polar residues" evidence="11">
    <location>
        <begin position="26"/>
        <end position="44"/>
    </location>
</feature>
<dbReference type="InterPro" id="IPR011011">
    <property type="entry name" value="Znf_FYVE_PHD"/>
</dbReference>
<evidence type="ECO:0000256" key="2">
    <source>
        <dbReference type="ARBA" id="ARBA00022679"/>
    </source>
</evidence>
<keyword evidence="3" id="KW-0479">Metal-binding</keyword>
<evidence type="ECO:0000256" key="3">
    <source>
        <dbReference type="ARBA" id="ARBA00022723"/>
    </source>
</evidence>
<dbReference type="Proteomes" id="UP000036987">
    <property type="component" value="Unassembled WGS sequence"/>
</dbReference>
<evidence type="ECO:0000313" key="15">
    <source>
        <dbReference type="Proteomes" id="UP000036987"/>
    </source>
</evidence>
<dbReference type="Pfam" id="PF00439">
    <property type="entry name" value="Bromodomain"/>
    <property type="match status" value="1"/>
</dbReference>
<dbReference type="Gene3D" id="1.20.920.10">
    <property type="entry name" value="Bromodomain-like"/>
    <property type="match status" value="1"/>
</dbReference>
<accession>A0A0K9NWY5</accession>
<dbReference type="InterPro" id="IPR013083">
    <property type="entry name" value="Znf_RING/FYVE/PHD"/>
</dbReference>
<dbReference type="OMA" id="WTYYETE"/>
<evidence type="ECO:0000259" key="12">
    <source>
        <dbReference type="PROSITE" id="PS50014"/>
    </source>
</evidence>
<dbReference type="InterPro" id="IPR036427">
    <property type="entry name" value="Bromodomain-like_sf"/>
</dbReference>
<dbReference type="GO" id="GO:0003677">
    <property type="term" value="F:DNA binding"/>
    <property type="evidence" value="ECO:0007669"/>
    <property type="project" value="UniProtKB-KW"/>
</dbReference>
<keyword evidence="8" id="KW-0539">Nucleus</keyword>
<dbReference type="SUPFAM" id="SSF47370">
    <property type="entry name" value="Bromodomain"/>
    <property type="match status" value="1"/>
</dbReference>
<dbReference type="Gene3D" id="3.30.40.10">
    <property type="entry name" value="Zinc/RING finger domain, C3HC4 (zinc finger)"/>
    <property type="match status" value="2"/>
</dbReference>
<dbReference type="GO" id="GO:0000785">
    <property type="term" value="C:chromatin"/>
    <property type="evidence" value="ECO:0007669"/>
    <property type="project" value="UniProtKB-ARBA"/>
</dbReference>
<keyword evidence="6 9" id="KW-0103">Bromodomain</keyword>
<feature type="domain" description="Bromo" evidence="12">
    <location>
        <begin position="1129"/>
        <end position="1177"/>
    </location>
</feature>
<evidence type="ECO:0008006" key="16">
    <source>
        <dbReference type="Google" id="ProtNLM"/>
    </source>
</evidence>
<evidence type="ECO:0000256" key="9">
    <source>
        <dbReference type="PROSITE-ProRule" id="PRU00035"/>
    </source>
</evidence>
<dbReference type="Gene3D" id="3.30.160.360">
    <property type="match status" value="1"/>
</dbReference>
<evidence type="ECO:0000256" key="1">
    <source>
        <dbReference type="ARBA" id="ARBA00004123"/>
    </source>
</evidence>
<dbReference type="PROSITE" id="PS01359">
    <property type="entry name" value="ZF_PHD_1"/>
    <property type="match status" value="2"/>
</dbReference>
<feature type="region of interest" description="Disordered" evidence="11">
    <location>
        <begin position="2186"/>
        <end position="2208"/>
    </location>
</feature>
<dbReference type="PROSITE" id="PS51543">
    <property type="entry name" value="FYRC"/>
    <property type="match status" value="1"/>
</dbReference>
<evidence type="ECO:0000256" key="5">
    <source>
        <dbReference type="ARBA" id="ARBA00022833"/>
    </source>
</evidence>
<comment type="caution">
    <text evidence="14">The sequence shown here is derived from an EMBL/GenBank/DDBJ whole genome shotgun (WGS) entry which is preliminary data.</text>
</comment>
<keyword evidence="15" id="KW-1185">Reference proteome</keyword>
<reference evidence="15" key="1">
    <citation type="journal article" date="2016" name="Nature">
        <title>The genome of the seagrass Zostera marina reveals angiosperm adaptation to the sea.</title>
        <authorList>
            <person name="Olsen J.L."/>
            <person name="Rouze P."/>
            <person name="Verhelst B."/>
            <person name="Lin Y.-C."/>
            <person name="Bayer T."/>
            <person name="Collen J."/>
            <person name="Dattolo E."/>
            <person name="De Paoli E."/>
            <person name="Dittami S."/>
            <person name="Maumus F."/>
            <person name="Michel G."/>
            <person name="Kersting A."/>
            <person name="Lauritano C."/>
            <person name="Lohaus R."/>
            <person name="Toepel M."/>
            <person name="Tonon T."/>
            <person name="Vanneste K."/>
            <person name="Amirebrahimi M."/>
            <person name="Brakel J."/>
            <person name="Bostroem C."/>
            <person name="Chovatia M."/>
            <person name="Grimwood J."/>
            <person name="Jenkins J.W."/>
            <person name="Jueterbock A."/>
            <person name="Mraz A."/>
            <person name="Stam W.T."/>
            <person name="Tice H."/>
            <person name="Bornberg-Bauer E."/>
            <person name="Green P.J."/>
            <person name="Pearson G.A."/>
            <person name="Procaccini G."/>
            <person name="Duarte C.M."/>
            <person name="Schmutz J."/>
            <person name="Reusch T.B.H."/>
            <person name="Van de Peer Y."/>
        </authorList>
    </citation>
    <scope>NUCLEOTIDE SEQUENCE [LARGE SCALE GENOMIC DNA]</scope>
    <source>
        <strain evidence="15">cv. Finnish</strain>
    </source>
</reference>
<keyword evidence="2" id="KW-0808">Transferase</keyword>
<dbReference type="Pfam" id="PF15612">
    <property type="entry name" value="WHIM1"/>
    <property type="match status" value="1"/>
</dbReference>
<dbReference type="PANTHER" id="PTHR47162">
    <property type="entry name" value="OS02G0192300 PROTEIN"/>
    <property type="match status" value="1"/>
</dbReference>
<dbReference type="SUPFAM" id="SSF57903">
    <property type="entry name" value="FYVE/PHD zinc finger"/>
    <property type="match status" value="2"/>
</dbReference>
<dbReference type="InterPro" id="IPR001487">
    <property type="entry name" value="Bromodomain"/>
</dbReference>
<evidence type="ECO:0000256" key="11">
    <source>
        <dbReference type="SAM" id="MobiDB-lite"/>
    </source>
</evidence>
<dbReference type="OrthoDB" id="692644at2759"/>
<protein>
    <recommendedName>
        <fullName evidence="16">Methyl-CpG-binding domain-containing protein 9</fullName>
    </recommendedName>
</protein>
<sequence>MDHSVDGKPSSLSPIEKRGILFSIDLNETPSPSSDTSPRASEQLQLPPPSSSPFQHSAEAYALACSFHRNQPPPQPPGVPTEFPGEVGVGMVRKCGICRRDETKKWTLVCDGCDQGFHLGCVELREEQVDKDSDWVCKKCSKTGAASKRWSLGRQNGEGGVMMLDINALPPNEGDGVFSVNAIRHFYLSLSLSDTLLLLSQASHGGFGSIYDRKLQNPETTNTGNGFCSGTMNKKSKRTIEEFDSMHGVAYYPGLSTNMAFTNKDEKNDIVGIVKTSSNRRKRRKELARLSRTIAQNHDIEMAECGAEVANTDTMDKRFSNFSSLTGVGESLPEEKILVPPPLNIKFPVQYEDFFITHVGKIASRPAYHDHSHIWPIGYKSIWHDKITGSIFECVVSDGGVSGAVFSVRRSPCSVEVVPKGETILFSAKSHQLDPLIMPVSNDVIVDSGFSEDDQIHMLLLDDQCPSAEDLFSDFPNGSNENGNTAFMDVDTQNLDPLLSQLSSAPEPNLSSKQSIILKDEIGFFSVEGKSSFSAWRKVSQTFIDTCKIIYKQSHHLHFFCTHKDEFNGIPALHYDTSEKKDVDNLGPLSRFCCAAGPINMSHAIKNEIDFDTVCESLSKWLDQDRFGLDIDFTQEIIEKLPGAETCKEYKFLKDRTHHSNSFTIASGLLMAKRGNAIYGEKVIIPRDSYLGFTSPCLLNQHTVDYHSLPLGRTFQSRLPAELLGDVLQIWEFFWRFYEILGLKEPFLFEELEAELIDPWSFDPITVEKTVKDSASLQGKESTKGQTGETDLISSKDFTFIQVQTESMKESANTKVASHIYGSCTGVALTKAHVSLLKVLVGELLSKVVASSDSKQESKRGKRKEVENSTSVKKPKINMLPINELTWPELARRYVLVVSFLKCNMDSTEIPSHEGAKVFRCLQGDGGMLCGSLPGLAGMEADALLLAEAVKQVNHSVKMEYDVSPVEYMDSEAVNAIEPVAENKVLLDWVQSLLPVRKLPTNVGTRIRKCVYDSLGNSPPEWAREILEHSISKEVYKSNASGPTKKLVIGVLASASTNGGNVNQKPANKPKKVKKQANSVSNMIMKQCHIVFRRSIYADEEKDFCNLLGTVHLGLNDNVDKGLLGFPGMISRPMDFRTVDLRLRVGAYGGSHEAFLEDVREIWCNIRTAYREKPEMLELAETLSQNFELMYEKEVLSLVKNFSGKIGSEGLSLEAWKNCNALVSAVEIVKAPWEDGVCKVCGIDKDDDSVLLCDTCDSEYHTYCLNPPLTKIPAGNWYCPSCVVHENSSQDLSYQSQIFSKNKRPQLNGEIHNFKETLSQLAFSMEQQEYWDLCIEKRISLLKFLCDEILNSVLIRDHLEQCVDMSMDLQQGLRSFVLQWKNLKYKEASLTIEKVNSNRPIGVSGHVRDDGLTSVLTSCGDFVSQQQSLSNLSKDSTVFPTSLEVKSANEISDSTHHLKQLNSKSTLIQSSNVNNIQLSSTFEEQIGLNNPSDQVGAVLDNSLIEKNVSSATNFDGRDETNESKEQCTVSQIKNSEELIIEATPSSDKVNVKRSSPCKLFDTDKNHLEGYCNLHDTGNAGSNENNSTLRNCNVANDTHLEFCVSEQDTIKEDILYLQDAMSNLESQILMTSLRRDLLGRDSAGRTFWAFGRPGKQPWLFVDQSLPIQKRWKENNNNTLNLGGFASTNSIVRNSGVHRRLPDIPSSSNSYQVIEHEGLSSFILYESDADIQKLVDWLKDSDPREKELKEVILQWQRLKSYQPLTSFFDHCRTISNSENFKSNVNPTCVLTRASVLLEKEYGPCLEFEVSGIPRVKGKKLKSCNELRMYRCDCLEPVWRSRGHCQACHQTFDSSAELESHNGGRCTPSTPVFFETRDACPVKGRGIKFDQKHCPDATAVLDLPTPHAGNLDINSGLVKLQNNSCPYDIRDILSKFITNNSNKEVVQDIGFIGSNGIPQFIQTTPYHFIDPSLILKPIQNLDSHPSAVSSSGQRPTVHAQMIGKTNNVQFLGCDQHSAISSHRCALNGTVMEIPRSHTMALQSTRERESVSCLNKKIPKSDGNHRCNIPVLSLKALYGKISHILKRLKVNLLDMEAALPIEALKPSKTSSVRRCAWRAFVKSAESLYEMVQSTILLEDMIRSEYLKNDWWYWSSLSAASKTSTISSLALRIYSLDASINYSKMSQPNLDVIDNPKLPNKTGKKRKEMEGGS</sequence>
<dbReference type="GO" id="GO:0140993">
    <property type="term" value="F:histone modifying activity"/>
    <property type="evidence" value="ECO:0007669"/>
    <property type="project" value="UniProtKB-ARBA"/>
</dbReference>
<dbReference type="PROSITE" id="PS51542">
    <property type="entry name" value="FYRN"/>
    <property type="match status" value="1"/>
</dbReference>
<dbReference type="GO" id="GO:0008270">
    <property type="term" value="F:zinc ion binding"/>
    <property type="evidence" value="ECO:0007669"/>
    <property type="project" value="UniProtKB-KW"/>
</dbReference>
<dbReference type="SMART" id="SM00249">
    <property type="entry name" value="PHD"/>
    <property type="match status" value="2"/>
</dbReference>
<evidence type="ECO:0000256" key="7">
    <source>
        <dbReference type="ARBA" id="ARBA00023125"/>
    </source>
</evidence>
<evidence type="ECO:0000256" key="8">
    <source>
        <dbReference type="ARBA" id="ARBA00023242"/>
    </source>
</evidence>
<keyword evidence="4 10" id="KW-0863">Zinc-finger</keyword>
<dbReference type="GO" id="GO:0016740">
    <property type="term" value="F:transferase activity"/>
    <property type="evidence" value="ECO:0007669"/>
    <property type="project" value="UniProtKB-KW"/>
</dbReference>